<dbReference type="Proteomes" id="UP001156856">
    <property type="component" value="Unassembled WGS sequence"/>
</dbReference>
<sequence>MLGEMVRSLIGRSLPDEEAPRAEPAAGRTVGARPDARTPVIDGIGQKVLHAWLQNRHQTLVPLTLNLRSLQPEERALVLRVVAAAVAAGGRAPDLDLADAALARIGARDEDRRALRAALEAGEARGLYEAVQAAGIGTVAYGAALLAVDQRSRLNQLFLAWLAARLAVSDDAAASLHRRYRV</sequence>
<gene>
    <name evidence="3" type="ORF">GCM10007888_42440</name>
    <name evidence="2" type="ORF">MOX02_09670</name>
</gene>
<dbReference type="AlphaFoldDB" id="A0A512IZ86"/>
<proteinExistence type="predicted"/>
<reference evidence="5" key="2">
    <citation type="journal article" date="2019" name="Int. J. Syst. Evol. Microbiol.">
        <title>The Global Catalogue of Microorganisms (GCM) 10K type strain sequencing project: providing services to taxonomists for standard genome sequencing and annotation.</title>
        <authorList>
            <consortium name="The Broad Institute Genomics Platform"/>
            <consortium name="The Broad Institute Genome Sequencing Center for Infectious Disease"/>
            <person name="Wu L."/>
            <person name="Ma J."/>
        </authorList>
    </citation>
    <scope>NUCLEOTIDE SEQUENCE [LARGE SCALE GENOMIC DNA]</scope>
    <source>
        <strain evidence="5">NBRC 107715</strain>
    </source>
</reference>
<evidence type="ECO:0000313" key="2">
    <source>
        <dbReference type="EMBL" id="GEP02929.1"/>
    </source>
</evidence>
<evidence type="ECO:0000313" key="4">
    <source>
        <dbReference type="Proteomes" id="UP000321960"/>
    </source>
</evidence>
<feature type="region of interest" description="Disordered" evidence="1">
    <location>
        <begin position="13"/>
        <end position="34"/>
    </location>
</feature>
<dbReference type="Proteomes" id="UP000321960">
    <property type="component" value="Unassembled WGS sequence"/>
</dbReference>
<comment type="caution">
    <text evidence="2">The sequence shown here is derived from an EMBL/GenBank/DDBJ whole genome shotgun (WGS) entry which is preliminary data.</text>
</comment>
<reference evidence="3" key="1">
    <citation type="journal article" date="2014" name="Int. J. Syst. Evol. Microbiol.">
        <title>Complete genome of a new Firmicutes species belonging to the dominant human colonic microbiota ('Ruminococcus bicirculans') reveals two chromosomes and a selective capacity to utilize plant glucans.</title>
        <authorList>
            <consortium name="NISC Comparative Sequencing Program"/>
            <person name="Wegmann U."/>
            <person name="Louis P."/>
            <person name="Goesmann A."/>
            <person name="Henrissat B."/>
            <person name="Duncan S.H."/>
            <person name="Flint H.J."/>
        </authorList>
    </citation>
    <scope>NUCLEOTIDE SEQUENCE</scope>
    <source>
        <strain evidence="3">NBRC 107715</strain>
    </source>
</reference>
<name>A0A512IZ86_9HYPH</name>
<dbReference type="EMBL" id="BSPK01000084">
    <property type="protein sequence ID" value="GLS65862.1"/>
    <property type="molecule type" value="Genomic_DNA"/>
</dbReference>
<evidence type="ECO:0000256" key="1">
    <source>
        <dbReference type="SAM" id="MobiDB-lite"/>
    </source>
</evidence>
<organism evidence="2 4">
    <name type="scientific">Methylobacterium oxalidis</name>
    <dbReference type="NCBI Taxonomy" id="944322"/>
    <lineage>
        <taxon>Bacteria</taxon>
        <taxon>Pseudomonadati</taxon>
        <taxon>Pseudomonadota</taxon>
        <taxon>Alphaproteobacteria</taxon>
        <taxon>Hyphomicrobiales</taxon>
        <taxon>Methylobacteriaceae</taxon>
        <taxon>Methylobacterium</taxon>
    </lineage>
</organism>
<accession>A0A512IZ86</accession>
<reference evidence="2 4" key="3">
    <citation type="submission" date="2019-07" db="EMBL/GenBank/DDBJ databases">
        <title>Whole genome shotgun sequence of Methylobacterium oxalidis NBRC 107715.</title>
        <authorList>
            <person name="Hosoyama A."/>
            <person name="Uohara A."/>
            <person name="Ohji S."/>
            <person name="Ichikawa N."/>
        </authorList>
    </citation>
    <scope>NUCLEOTIDE SEQUENCE [LARGE SCALE GENOMIC DNA]</scope>
    <source>
        <strain evidence="2 4">NBRC 107715</strain>
    </source>
</reference>
<keyword evidence="5" id="KW-1185">Reference proteome</keyword>
<evidence type="ECO:0000313" key="5">
    <source>
        <dbReference type="Proteomes" id="UP001156856"/>
    </source>
</evidence>
<protein>
    <submittedName>
        <fullName evidence="2">Uncharacterized protein</fullName>
    </submittedName>
</protein>
<dbReference type="EMBL" id="BJZU01000014">
    <property type="protein sequence ID" value="GEP02929.1"/>
    <property type="molecule type" value="Genomic_DNA"/>
</dbReference>
<evidence type="ECO:0000313" key="3">
    <source>
        <dbReference type="EMBL" id="GLS65862.1"/>
    </source>
</evidence>
<reference evidence="3" key="4">
    <citation type="submission" date="2023-01" db="EMBL/GenBank/DDBJ databases">
        <title>Draft genome sequence of Methylobacterium oxalidis strain NBRC 107715.</title>
        <authorList>
            <person name="Sun Q."/>
            <person name="Mori K."/>
        </authorList>
    </citation>
    <scope>NUCLEOTIDE SEQUENCE</scope>
    <source>
        <strain evidence="3">NBRC 107715</strain>
    </source>
</reference>